<keyword evidence="3" id="KW-0904">Protein phosphatase</keyword>
<dbReference type="PANTHER" id="PTHR45961:SF9">
    <property type="entry name" value="DUAL SPECIFICITY PROTEIN PHOSPHATASE 14"/>
    <property type="match status" value="1"/>
</dbReference>
<evidence type="ECO:0000313" key="6">
    <source>
        <dbReference type="EnsemblMetazoa" id="OVOC524.1"/>
    </source>
</evidence>
<dbReference type="InterPro" id="IPR052103">
    <property type="entry name" value="Dual_spec_Phospatases"/>
</dbReference>
<dbReference type="Gene3D" id="3.90.190.10">
    <property type="entry name" value="Protein tyrosine phosphatase superfamily"/>
    <property type="match status" value="1"/>
</dbReference>
<reference evidence="6" key="2">
    <citation type="submission" date="2022-06" db="UniProtKB">
        <authorList>
            <consortium name="EnsemblMetazoa"/>
        </authorList>
    </citation>
    <scope>IDENTIFICATION</scope>
</reference>
<name>A0A8R1TU86_ONCVO</name>
<dbReference type="InterPro" id="IPR020422">
    <property type="entry name" value="TYR_PHOSPHATASE_DUAL_dom"/>
</dbReference>
<dbReference type="OMA" id="AANICAF"/>
<dbReference type="InterPro" id="IPR016130">
    <property type="entry name" value="Tyr_Pase_AS"/>
</dbReference>
<comment type="similarity">
    <text evidence="1">Belongs to the protein-tyrosine phosphatase family. Non-receptor class dual specificity subfamily.</text>
</comment>
<protein>
    <submittedName>
        <fullName evidence="6">Uncharacterized protein</fullName>
    </submittedName>
</protein>
<evidence type="ECO:0000256" key="3">
    <source>
        <dbReference type="ARBA" id="ARBA00022912"/>
    </source>
</evidence>
<feature type="domain" description="Tyrosine specific protein phosphatases" evidence="5">
    <location>
        <begin position="85"/>
        <end position="147"/>
    </location>
</feature>
<dbReference type="SUPFAM" id="SSF52799">
    <property type="entry name" value="(Phosphotyrosine protein) phosphatases II"/>
    <property type="match status" value="1"/>
</dbReference>
<keyword evidence="2" id="KW-0378">Hydrolase</keyword>
<dbReference type="InterPro" id="IPR000387">
    <property type="entry name" value="Tyr_Pase_dom"/>
</dbReference>
<dbReference type="PROSITE" id="PS00383">
    <property type="entry name" value="TYR_PHOSPHATASE_1"/>
    <property type="match status" value="1"/>
</dbReference>
<dbReference type="EMBL" id="CMVM020000020">
    <property type="status" value="NOT_ANNOTATED_CDS"/>
    <property type="molecule type" value="Genomic_DNA"/>
</dbReference>
<feature type="domain" description="Tyrosine-protein phosphatase" evidence="4">
    <location>
        <begin position="27"/>
        <end position="168"/>
    </location>
</feature>
<proteinExistence type="inferred from homology"/>
<dbReference type="EnsemblMetazoa" id="OVOC524.1">
    <property type="protein sequence ID" value="OVOC524.1"/>
    <property type="gene ID" value="WBGene00237333"/>
</dbReference>
<dbReference type="PANTHER" id="PTHR45961">
    <property type="entry name" value="IP21249P"/>
    <property type="match status" value="1"/>
</dbReference>
<evidence type="ECO:0000259" key="4">
    <source>
        <dbReference type="PROSITE" id="PS50054"/>
    </source>
</evidence>
<dbReference type="PROSITE" id="PS50056">
    <property type="entry name" value="TYR_PHOSPHATASE_2"/>
    <property type="match status" value="1"/>
</dbReference>
<dbReference type="InterPro" id="IPR000340">
    <property type="entry name" value="Dual-sp_phosphatase_cat-dom"/>
</dbReference>
<dbReference type="InterPro" id="IPR029021">
    <property type="entry name" value="Prot-tyrosine_phosphatase-like"/>
</dbReference>
<dbReference type="AlphaFoldDB" id="A0A8R1TU86"/>
<dbReference type="Pfam" id="PF00782">
    <property type="entry name" value="DSPc"/>
    <property type="match status" value="1"/>
</dbReference>
<organism evidence="6 7">
    <name type="scientific">Onchocerca volvulus</name>
    <dbReference type="NCBI Taxonomy" id="6282"/>
    <lineage>
        <taxon>Eukaryota</taxon>
        <taxon>Metazoa</taxon>
        <taxon>Ecdysozoa</taxon>
        <taxon>Nematoda</taxon>
        <taxon>Chromadorea</taxon>
        <taxon>Rhabditida</taxon>
        <taxon>Spirurina</taxon>
        <taxon>Spiruromorpha</taxon>
        <taxon>Filarioidea</taxon>
        <taxon>Onchocercidae</taxon>
        <taxon>Onchocerca</taxon>
    </lineage>
</organism>
<dbReference type="PROSITE" id="PS50054">
    <property type="entry name" value="TYR_PHOSPHATASE_DUAL"/>
    <property type="match status" value="1"/>
</dbReference>
<dbReference type="GO" id="GO:0004721">
    <property type="term" value="F:phosphoprotein phosphatase activity"/>
    <property type="evidence" value="ECO:0007669"/>
    <property type="project" value="UniProtKB-KW"/>
</dbReference>
<accession>A0A8R1TU86</accession>
<dbReference type="CDD" id="cd14514">
    <property type="entry name" value="DUSP14-like"/>
    <property type="match status" value="1"/>
</dbReference>
<evidence type="ECO:0000256" key="2">
    <source>
        <dbReference type="ARBA" id="ARBA00022801"/>
    </source>
</evidence>
<dbReference type="SMART" id="SM00195">
    <property type="entry name" value="DSPc"/>
    <property type="match status" value="1"/>
</dbReference>
<keyword evidence="7" id="KW-1185">Reference proteome</keyword>
<evidence type="ECO:0000256" key="1">
    <source>
        <dbReference type="ARBA" id="ARBA00008601"/>
    </source>
</evidence>
<reference evidence="7" key="1">
    <citation type="submission" date="2013-10" db="EMBL/GenBank/DDBJ databases">
        <title>Genome sequencing of Onchocerca volvulus.</title>
        <authorList>
            <person name="Cotton J."/>
            <person name="Tsai J."/>
            <person name="Stanley E."/>
            <person name="Tracey A."/>
            <person name="Holroyd N."/>
            <person name="Lustigman S."/>
            <person name="Berriman M."/>
        </authorList>
    </citation>
    <scope>NUCLEOTIDE SEQUENCE</scope>
</reference>
<dbReference type="Proteomes" id="UP000024404">
    <property type="component" value="Unassembled WGS sequence"/>
</dbReference>
<dbReference type="GO" id="GO:0005737">
    <property type="term" value="C:cytoplasm"/>
    <property type="evidence" value="ECO:0007669"/>
    <property type="project" value="TreeGrafter"/>
</dbReference>
<evidence type="ECO:0000313" key="7">
    <source>
        <dbReference type="Proteomes" id="UP000024404"/>
    </source>
</evidence>
<evidence type="ECO:0000259" key="5">
    <source>
        <dbReference type="PROSITE" id="PS50056"/>
    </source>
</evidence>
<sequence>MQNFNFQQHFRREMSFVSFNVNPEYAQITEIVRGLYICGVSSLTAENMKKYNISFIVNATSEVPNVLSLGNIPRVKLWLEDNPQVSVYSLLDQQADQIEAEIASGGNVLVHCVAGVSRSATICLAFLTKFHCSSLRQAYHLMARKRPLVRPNIGFWRQLIAYEQDVKQNIGTVQLVRDKECPDQFIPDVYLDEEIRARKLSPAGNANEDGWNCERRSRRNSGGRLKFKPVLEPVLECVEATA</sequence>